<keyword evidence="5 7" id="KW-0687">Ribonucleoprotein</keyword>
<dbReference type="FunFam" id="2.40.30.10:FF:000004">
    <property type="entry name" value="50S ribosomal protein L3"/>
    <property type="match status" value="1"/>
</dbReference>
<dbReference type="Pfam" id="PF00297">
    <property type="entry name" value="Ribosomal_L3"/>
    <property type="match status" value="1"/>
</dbReference>
<evidence type="ECO:0000256" key="7">
    <source>
        <dbReference type="HAMAP-Rule" id="MF_01325"/>
    </source>
</evidence>
<gene>
    <name evidence="7" type="primary">rplC</name>
    <name evidence="9" type="ORF">EHQ30_17315</name>
</gene>
<dbReference type="Gene3D" id="3.30.160.810">
    <property type="match status" value="1"/>
</dbReference>
<comment type="subunit">
    <text evidence="7">Part of the 50S ribosomal subunit. Forms a cluster with proteins L14 and L19.</text>
</comment>
<feature type="region of interest" description="Disordered" evidence="8">
    <location>
        <begin position="129"/>
        <end position="153"/>
    </location>
</feature>
<dbReference type="SUPFAM" id="SSF50447">
    <property type="entry name" value="Translation proteins"/>
    <property type="match status" value="1"/>
</dbReference>
<dbReference type="PANTHER" id="PTHR11229:SF16">
    <property type="entry name" value="LARGE RIBOSOMAL SUBUNIT PROTEIN UL3C"/>
    <property type="match status" value="1"/>
</dbReference>
<evidence type="ECO:0000256" key="6">
    <source>
        <dbReference type="ARBA" id="ARBA00035243"/>
    </source>
</evidence>
<keyword evidence="2 7" id="KW-0699">rRNA-binding</keyword>
<name>A0A2M9Y1V5_9LEPT</name>
<dbReference type="AlphaFoldDB" id="A0A2M9Y1V5"/>
<accession>A0A2M9Y1V5</accession>
<keyword evidence="4 7" id="KW-0689">Ribosomal protein</keyword>
<dbReference type="InterPro" id="IPR000597">
    <property type="entry name" value="Ribosomal_uL3"/>
</dbReference>
<dbReference type="FunFam" id="3.30.160.810:FF:000001">
    <property type="entry name" value="50S ribosomal protein L3"/>
    <property type="match status" value="1"/>
</dbReference>
<dbReference type="GO" id="GO:0003735">
    <property type="term" value="F:structural constituent of ribosome"/>
    <property type="evidence" value="ECO:0007669"/>
    <property type="project" value="UniProtKB-UniRule"/>
</dbReference>
<dbReference type="InterPro" id="IPR009000">
    <property type="entry name" value="Transl_B-barrel_sf"/>
</dbReference>
<dbReference type="RefSeq" id="WP_100790766.1">
    <property type="nucleotide sequence ID" value="NZ_NPDQ01000004.1"/>
</dbReference>
<evidence type="ECO:0000313" key="9">
    <source>
        <dbReference type="EMBL" id="TGK91942.1"/>
    </source>
</evidence>
<proteinExistence type="inferred from homology"/>
<dbReference type="Gene3D" id="2.40.30.10">
    <property type="entry name" value="Translation factors"/>
    <property type="match status" value="1"/>
</dbReference>
<protein>
    <recommendedName>
        <fullName evidence="6 7">Large ribosomal subunit protein uL3</fullName>
    </recommendedName>
</protein>
<dbReference type="GO" id="GO:0019843">
    <property type="term" value="F:rRNA binding"/>
    <property type="evidence" value="ECO:0007669"/>
    <property type="project" value="UniProtKB-UniRule"/>
</dbReference>
<dbReference type="PANTHER" id="PTHR11229">
    <property type="entry name" value="50S RIBOSOMAL PROTEIN L3"/>
    <property type="match status" value="1"/>
</dbReference>
<dbReference type="InterPro" id="IPR019927">
    <property type="entry name" value="Ribosomal_uL3_bac/org-type"/>
</dbReference>
<dbReference type="HAMAP" id="MF_01325_B">
    <property type="entry name" value="Ribosomal_uL3_B"/>
    <property type="match status" value="1"/>
</dbReference>
<evidence type="ECO:0000256" key="4">
    <source>
        <dbReference type="ARBA" id="ARBA00022980"/>
    </source>
</evidence>
<organism evidence="9 10">
    <name type="scientific">Leptospira brenneri</name>
    <dbReference type="NCBI Taxonomy" id="2023182"/>
    <lineage>
        <taxon>Bacteria</taxon>
        <taxon>Pseudomonadati</taxon>
        <taxon>Spirochaetota</taxon>
        <taxon>Spirochaetia</taxon>
        <taxon>Leptospirales</taxon>
        <taxon>Leptospiraceae</taxon>
        <taxon>Leptospira</taxon>
    </lineage>
</organism>
<comment type="caution">
    <text evidence="9">The sequence shown here is derived from an EMBL/GenBank/DDBJ whole genome shotgun (WGS) entry which is preliminary data.</text>
</comment>
<evidence type="ECO:0000313" key="10">
    <source>
        <dbReference type="Proteomes" id="UP000297891"/>
    </source>
</evidence>
<reference evidence="9" key="1">
    <citation type="journal article" date="2019" name="PLoS Negl. Trop. Dis.">
        <title>Revisiting the worldwide diversity of Leptospira species in the environment.</title>
        <authorList>
            <person name="Vincent A.T."/>
            <person name="Schiettekatte O."/>
            <person name="Bourhy P."/>
            <person name="Veyrier F.J."/>
            <person name="Picardeau M."/>
        </authorList>
    </citation>
    <scope>NUCLEOTIDE SEQUENCE [LARGE SCALE GENOMIC DNA]</scope>
    <source>
        <strain evidence="9">201800277</strain>
    </source>
</reference>
<evidence type="ECO:0000256" key="2">
    <source>
        <dbReference type="ARBA" id="ARBA00022730"/>
    </source>
</evidence>
<dbReference type="EMBL" id="RQFP01000014">
    <property type="protein sequence ID" value="TGK91942.1"/>
    <property type="molecule type" value="Genomic_DNA"/>
</dbReference>
<dbReference type="OrthoDB" id="9806135at2"/>
<evidence type="ECO:0000256" key="8">
    <source>
        <dbReference type="SAM" id="MobiDB-lite"/>
    </source>
</evidence>
<keyword evidence="10" id="KW-1185">Reference proteome</keyword>
<dbReference type="Proteomes" id="UP000297891">
    <property type="component" value="Unassembled WGS sequence"/>
</dbReference>
<dbReference type="NCBIfam" id="TIGR03625">
    <property type="entry name" value="L3_bact"/>
    <property type="match status" value="1"/>
</dbReference>
<evidence type="ECO:0000256" key="5">
    <source>
        <dbReference type="ARBA" id="ARBA00023274"/>
    </source>
</evidence>
<sequence length="207" mass="21744">MAKGLIGEKLGMAHIFNNDGKMVTVTVLRVGPCFVSQVKTSANDGYEAVQLAFGDAKEKHMTKAEVGHTKKANIAAPKKTLIEFKGFEDVAVGSEVKLADVFALNDTVKVTGTSKGKGTQGVVKRHGFAGGPAGHGSRFQRHPGSIGSNTTPGRVFKGLKMGGRMGSEQSTVRNLKVVKIDADANLVFVSGPVPGKERGIVTIEKIG</sequence>
<evidence type="ECO:0000256" key="1">
    <source>
        <dbReference type="ARBA" id="ARBA00006540"/>
    </source>
</evidence>
<comment type="function">
    <text evidence="7">One of the primary rRNA binding proteins, it binds directly near the 3'-end of the 23S rRNA, where it nucleates assembly of the 50S subunit.</text>
</comment>
<dbReference type="GO" id="GO:0022625">
    <property type="term" value="C:cytosolic large ribosomal subunit"/>
    <property type="evidence" value="ECO:0007669"/>
    <property type="project" value="TreeGrafter"/>
</dbReference>
<evidence type="ECO:0000256" key="3">
    <source>
        <dbReference type="ARBA" id="ARBA00022884"/>
    </source>
</evidence>
<keyword evidence="3 7" id="KW-0694">RNA-binding</keyword>
<dbReference type="GO" id="GO:0006412">
    <property type="term" value="P:translation"/>
    <property type="evidence" value="ECO:0007669"/>
    <property type="project" value="UniProtKB-UniRule"/>
</dbReference>
<comment type="similarity">
    <text evidence="1 7">Belongs to the universal ribosomal protein uL3 family.</text>
</comment>